<dbReference type="Proteomes" id="UP001234297">
    <property type="component" value="Chromosome 1"/>
</dbReference>
<evidence type="ECO:0000313" key="2">
    <source>
        <dbReference type="Proteomes" id="UP001234297"/>
    </source>
</evidence>
<dbReference type="EMBL" id="CM056809">
    <property type="protein sequence ID" value="KAJ8650172.1"/>
    <property type="molecule type" value="Genomic_DNA"/>
</dbReference>
<proteinExistence type="predicted"/>
<reference evidence="1 2" key="1">
    <citation type="journal article" date="2022" name="Hortic Res">
        <title>A haplotype resolved chromosomal level avocado genome allows analysis of novel avocado genes.</title>
        <authorList>
            <person name="Nath O."/>
            <person name="Fletcher S.J."/>
            <person name="Hayward A."/>
            <person name="Shaw L.M."/>
            <person name="Masouleh A.K."/>
            <person name="Furtado A."/>
            <person name="Henry R.J."/>
            <person name="Mitter N."/>
        </authorList>
    </citation>
    <scope>NUCLEOTIDE SEQUENCE [LARGE SCALE GENOMIC DNA]</scope>
    <source>
        <strain evidence="2">cv. Hass</strain>
    </source>
</reference>
<protein>
    <submittedName>
        <fullName evidence="1">Uncharacterized protein</fullName>
    </submittedName>
</protein>
<evidence type="ECO:0000313" key="1">
    <source>
        <dbReference type="EMBL" id="KAJ8650172.1"/>
    </source>
</evidence>
<accession>A0ACC2MWI7</accession>
<keyword evidence="2" id="KW-1185">Reference proteome</keyword>
<gene>
    <name evidence="1" type="ORF">MRB53_003195</name>
</gene>
<comment type="caution">
    <text evidence="1">The sequence shown here is derived from an EMBL/GenBank/DDBJ whole genome shotgun (WGS) entry which is preliminary data.</text>
</comment>
<name>A0ACC2MWI7_PERAE</name>
<organism evidence="1 2">
    <name type="scientific">Persea americana</name>
    <name type="common">Avocado</name>
    <dbReference type="NCBI Taxonomy" id="3435"/>
    <lineage>
        <taxon>Eukaryota</taxon>
        <taxon>Viridiplantae</taxon>
        <taxon>Streptophyta</taxon>
        <taxon>Embryophyta</taxon>
        <taxon>Tracheophyta</taxon>
        <taxon>Spermatophyta</taxon>
        <taxon>Magnoliopsida</taxon>
        <taxon>Magnoliidae</taxon>
        <taxon>Laurales</taxon>
        <taxon>Lauraceae</taxon>
        <taxon>Persea</taxon>
    </lineage>
</organism>
<sequence>MHLIAIKDAIGPSVSDDREELEEEWGYNFSSRLIFAINKKHTTRNLLSGNLAAIGHTNRRAKTTGAELNKRIIAEVELFEYLLKRCITQRPHRQRWFSAPDRRERERERGRRESEEEIGKRADDDGGEKESEAPISEHSTSSHWMMETKKSIVATSSKSNLDESEERGSSSDEEEEEELELERELAEVPFEELQKARATGFHSGYLKGQKPILEKKPRRANKNRPMEISSKKPVGMFREVIQAPKKVIRDPRFESLCGTLDTEGFKKRYNFLFETELPKERENLQKSIKKSKDPKVIEELKTHISWIDKQLKSMSAKSIDAKILAEHKKKEREAVKRGKQPFYLKKSEIREQKLIEKFNNLKAAGKLEAFMEKRRRKNASKDHRYMPYRRTDDNGQE</sequence>